<accession>A0A7X3CRI6</accession>
<dbReference type="Proteomes" id="UP000450917">
    <property type="component" value="Unassembled WGS sequence"/>
</dbReference>
<keyword evidence="5" id="KW-1185">Reference proteome</keyword>
<dbReference type="AlphaFoldDB" id="A0A7X3CRI6"/>
<dbReference type="EMBL" id="WNZX01000005">
    <property type="protein sequence ID" value="MUG70765.1"/>
    <property type="molecule type" value="Genomic_DNA"/>
</dbReference>
<proteinExistence type="predicted"/>
<feature type="region of interest" description="Disordered" evidence="1">
    <location>
        <begin position="286"/>
        <end position="307"/>
    </location>
</feature>
<keyword evidence="2" id="KW-0732">Signal</keyword>
<dbReference type="InterPro" id="IPR032599">
    <property type="entry name" value="YcdB/YcdC_rep_domain"/>
</dbReference>
<feature type="chain" id="PRO_5030720136" description="SLH domain-containing protein" evidence="2">
    <location>
        <begin position="27"/>
        <end position="788"/>
    </location>
</feature>
<evidence type="ECO:0000313" key="5">
    <source>
        <dbReference type="Proteomes" id="UP000450917"/>
    </source>
</evidence>
<evidence type="ECO:0000259" key="3">
    <source>
        <dbReference type="PROSITE" id="PS51272"/>
    </source>
</evidence>
<dbReference type="RefSeq" id="WP_155614474.1">
    <property type="nucleotide sequence ID" value="NZ_WNZX01000005.1"/>
</dbReference>
<feature type="signal peptide" evidence="2">
    <location>
        <begin position="1"/>
        <end position="26"/>
    </location>
</feature>
<feature type="domain" description="SLH" evidence="3">
    <location>
        <begin position="660"/>
        <end position="721"/>
    </location>
</feature>
<dbReference type="Pfam" id="PF00395">
    <property type="entry name" value="SLH"/>
    <property type="match status" value="3"/>
</dbReference>
<sequence length="788" mass="87363">MKLIKKASSIAVASALLLTYAPLAWADEAASPSSSVGAPAKGKEETLPSNVNITKERAIELAKSYIDLPEGYALQSVNLNAYAVFRQKPVPTWNLYYAKRSKDHDYGSINITINGLTGKLTGYSFYNNDPNYKPSYPPKVNFQGAKEIASQWIDKLNPADRKELRYNDRQEQSFRPPLNGDYQYNIRFDRLVGDVPFPQDGIQVSVNGEGQVTGYSYSWTDAVKFEQGVTPIGLEKAAQAFRDKADVSLSYQVPYESRGEKKPLISYGMSTFFLAAAKGEPWSPSDLPLISSGERKPLTDQPLGDAPSASLNLSKEEAAGKVLSVFKLPQDAKLEDASYNEYTNPETGKTEANWNLRWNLAPDKDTLGKGENMVWASVNSHTGEIKNFNRNLYMESSKPIEPKVSAEDASSKAVELVKQQLPAYTHQLVLDAGVLKQIPEERLKNMRTWDVRFNRVIDGVAAGGEGVNISIDRETGDIVNYYFSFSERPYPQHKPDVIALDKAKELLFSQYDIELSYVLDQGITPYLSSGLADKYKLMVASGEISPGTQPGSGTDIAPEAKLVYGLVPKYTREPFFLDAQTGQWRSATTGEPITLEKTVATDIEGHWAQRELQLMLDYQALDVKDGKVNPQQAMTRGEMIKMLVIAMNGGNYGIYYASDRTASFADVKNGSTYFAYVENAVDRGLLDPGAEFNPNAIMTREEMAQLIVRALGYKNLAEYEAVFNANIADAAKLKHIGQVAIVVGLNIMSLTDGSFSPDEEVTRAAAATAFFRYLQKRAELQQPPRYYY</sequence>
<dbReference type="Pfam" id="PF16244">
    <property type="entry name" value="DUF4901"/>
    <property type="match status" value="2"/>
</dbReference>
<evidence type="ECO:0000256" key="1">
    <source>
        <dbReference type="SAM" id="MobiDB-lite"/>
    </source>
</evidence>
<comment type="caution">
    <text evidence="4">The sequence shown here is derived from an EMBL/GenBank/DDBJ whole genome shotgun (WGS) entry which is preliminary data.</text>
</comment>
<name>A0A7X3CRI6_9BACL</name>
<reference evidence="4 5" key="1">
    <citation type="submission" date="2019-11" db="EMBL/GenBank/DDBJ databases">
        <title>Draft genome sequences of five Paenibacillus species of dairy origin.</title>
        <authorList>
            <person name="Olajide A.M."/>
            <person name="Chen S."/>
            <person name="Lapointe G."/>
        </authorList>
    </citation>
    <scope>NUCLEOTIDE SEQUENCE [LARGE SCALE GENOMIC DNA]</scope>
    <source>
        <strain evidence="4 5">2CS3</strain>
    </source>
</reference>
<dbReference type="PROSITE" id="PS51272">
    <property type="entry name" value="SLH"/>
    <property type="match status" value="3"/>
</dbReference>
<protein>
    <recommendedName>
        <fullName evidence="3">SLH domain-containing protein</fullName>
    </recommendedName>
</protein>
<gene>
    <name evidence="4" type="ORF">GNP93_08730</name>
</gene>
<feature type="domain" description="SLH" evidence="3">
    <location>
        <begin position="595"/>
        <end position="657"/>
    </location>
</feature>
<dbReference type="InterPro" id="IPR001119">
    <property type="entry name" value="SLH_dom"/>
</dbReference>
<organism evidence="4 5">
    <name type="scientific">Paenibacillus validus</name>
    <dbReference type="NCBI Taxonomy" id="44253"/>
    <lineage>
        <taxon>Bacteria</taxon>
        <taxon>Bacillati</taxon>
        <taxon>Bacillota</taxon>
        <taxon>Bacilli</taxon>
        <taxon>Bacillales</taxon>
        <taxon>Paenibacillaceae</taxon>
        <taxon>Paenibacillus</taxon>
    </lineage>
</organism>
<evidence type="ECO:0000256" key="2">
    <source>
        <dbReference type="SAM" id="SignalP"/>
    </source>
</evidence>
<feature type="domain" description="SLH" evidence="3">
    <location>
        <begin position="722"/>
        <end position="784"/>
    </location>
</feature>
<evidence type="ECO:0000313" key="4">
    <source>
        <dbReference type="EMBL" id="MUG70765.1"/>
    </source>
</evidence>